<reference evidence="3 4" key="1">
    <citation type="submission" date="2017-11" db="EMBL/GenBank/DDBJ databases">
        <title>Genome sequence of Lysinibacillus sphaericus, a lignin-degrading bacteria isolated from municipal solid waste soil.</title>
        <authorList>
            <person name="Persinoti G.F."/>
            <person name="Paixao D.A."/>
            <person name="Bugg T.D."/>
            <person name="Squina F.M."/>
        </authorList>
    </citation>
    <scope>NUCLEOTIDE SEQUENCE [LARGE SCALE GENOMIC DNA]</scope>
    <source>
        <strain evidence="3 4">A1</strain>
    </source>
</reference>
<evidence type="ECO:0000313" key="3">
    <source>
        <dbReference type="EMBL" id="POZ56754.1"/>
    </source>
</evidence>
<sequence>MTSTSITSISGFKIEGDTRCTVYAPIKEPKKIKGKIFPILLKSTLPARKNVSMLVPLLMVFASLFVAMAVLGGNPTAINAGKEIKPPPPTMAFKKDAIKPNTNNVPSESK</sequence>
<comment type="caution">
    <text evidence="3">The sequence shown here is derived from an EMBL/GenBank/DDBJ whole genome shotgun (WGS) entry which is preliminary data.</text>
</comment>
<dbReference type="AlphaFoldDB" id="A0A2S5D119"/>
<evidence type="ECO:0000256" key="2">
    <source>
        <dbReference type="SAM" id="Phobius"/>
    </source>
</evidence>
<evidence type="ECO:0000313" key="4">
    <source>
        <dbReference type="Proteomes" id="UP000237319"/>
    </source>
</evidence>
<dbReference type="Proteomes" id="UP000237319">
    <property type="component" value="Unassembled WGS sequence"/>
</dbReference>
<feature type="region of interest" description="Disordered" evidence="1">
    <location>
        <begin position="79"/>
        <end position="110"/>
    </location>
</feature>
<feature type="transmembrane region" description="Helical" evidence="2">
    <location>
        <begin position="51"/>
        <end position="71"/>
    </location>
</feature>
<keyword evidence="2" id="KW-1133">Transmembrane helix</keyword>
<gene>
    <name evidence="3" type="ORF">LYSIN_01537</name>
</gene>
<keyword evidence="4" id="KW-1185">Reference proteome</keyword>
<keyword evidence="2" id="KW-0812">Transmembrane</keyword>
<feature type="compositionally biased region" description="Polar residues" evidence="1">
    <location>
        <begin position="100"/>
        <end position="110"/>
    </location>
</feature>
<keyword evidence="2" id="KW-0472">Membrane</keyword>
<accession>A0A2S5D119</accession>
<proteinExistence type="predicted"/>
<name>A0A2S5D119_LYSSH</name>
<organism evidence="3 4">
    <name type="scientific">Lysinibacillus sphaericus</name>
    <name type="common">Bacillus sphaericus</name>
    <dbReference type="NCBI Taxonomy" id="1421"/>
    <lineage>
        <taxon>Bacteria</taxon>
        <taxon>Bacillati</taxon>
        <taxon>Bacillota</taxon>
        <taxon>Bacilli</taxon>
        <taxon>Bacillales</taxon>
        <taxon>Bacillaceae</taxon>
        <taxon>Lysinibacillus</taxon>
    </lineage>
</organism>
<protein>
    <submittedName>
        <fullName evidence="3">Uncharacterized protein</fullName>
    </submittedName>
</protein>
<dbReference type="EMBL" id="PGLV01000001">
    <property type="protein sequence ID" value="POZ56754.1"/>
    <property type="molecule type" value="Genomic_DNA"/>
</dbReference>
<evidence type="ECO:0000256" key="1">
    <source>
        <dbReference type="SAM" id="MobiDB-lite"/>
    </source>
</evidence>